<feature type="transmembrane region" description="Helical" evidence="6">
    <location>
        <begin position="28"/>
        <end position="46"/>
    </location>
</feature>
<keyword evidence="5 6" id="KW-0472">Membrane</keyword>
<name>A0ABS9CPL4_9FIRM</name>
<keyword evidence="3 6" id="KW-0812">Transmembrane</keyword>
<protein>
    <submittedName>
        <fullName evidence="8">MFS transporter</fullName>
    </submittedName>
</protein>
<dbReference type="Pfam" id="PF07690">
    <property type="entry name" value="MFS_1"/>
    <property type="match status" value="1"/>
</dbReference>
<dbReference type="InterPro" id="IPR011701">
    <property type="entry name" value="MFS"/>
</dbReference>
<feature type="transmembrane region" description="Helical" evidence="6">
    <location>
        <begin position="88"/>
        <end position="111"/>
    </location>
</feature>
<evidence type="ECO:0000313" key="8">
    <source>
        <dbReference type="EMBL" id="MCF2653083.1"/>
    </source>
</evidence>
<reference evidence="8 9" key="1">
    <citation type="submission" date="2020-12" db="EMBL/GenBank/DDBJ databases">
        <title>Whole genome sequences of gut porcine anaerobes.</title>
        <authorList>
            <person name="Kubasova T."/>
            <person name="Jahodarova E."/>
            <person name="Rychlik I."/>
        </authorList>
    </citation>
    <scope>NUCLEOTIDE SEQUENCE [LARGE SCALE GENOMIC DNA]</scope>
    <source>
        <strain evidence="8 9">An867</strain>
    </source>
</reference>
<keyword evidence="4 6" id="KW-1133">Transmembrane helix</keyword>
<keyword evidence="9" id="KW-1185">Reference proteome</keyword>
<dbReference type="RefSeq" id="WP_235324107.1">
    <property type="nucleotide sequence ID" value="NZ_JAFBIT010000003.1"/>
</dbReference>
<gene>
    <name evidence="8" type="ORF">JQM67_10770</name>
</gene>
<keyword evidence="2" id="KW-0813">Transport</keyword>
<evidence type="ECO:0000256" key="2">
    <source>
        <dbReference type="ARBA" id="ARBA00022448"/>
    </source>
</evidence>
<evidence type="ECO:0000256" key="4">
    <source>
        <dbReference type="ARBA" id="ARBA00022989"/>
    </source>
</evidence>
<dbReference type="InterPro" id="IPR036259">
    <property type="entry name" value="MFS_trans_sf"/>
</dbReference>
<dbReference type="InterPro" id="IPR020846">
    <property type="entry name" value="MFS_dom"/>
</dbReference>
<evidence type="ECO:0000256" key="6">
    <source>
        <dbReference type="SAM" id="Phobius"/>
    </source>
</evidence>
<sequence length="150" mass="15699">MVSASMVGNILSKLVIGTLSDRIGPMRACTLMILVNGGALLALALLPVQTPYAFLAAAFFYGTVYSVGAVGIPLVTRRLFGAEQYASVYSVLTVLTSVGSASSLTIIGLVFDLTGTYRAAIWGGLAFDCINLCLLAALNFILKKKKGNLS</sequence>
<evidence type="ECO:0000256" key="5">
    <source>
        <dbReference type="ARBA" id="ARBA00023136"/>
    </source>
</evidence>
<feature type="transmembrane region" description="Helical" evidence="6">
    <location>
        <begin position="52"/>
        <end position="76"/>
    </location>
</feature>
<dbReference type="Proteomes" id="UP001299220">
    <property type="component" value="Unassembled WGS sequence"/>
</dbReference>
<proteinExistence type="predicted"/>
<dbReference type="PROSITE" id="PS50850">
    <property type="entry name" value="MFS"/>
    <property type="match status" value="1"/>
</dbReference>
<dbReference type="Gene3D" id="1.20.1250.20">
    <property type="entry name" value="MFS general substrate transporter like domains"/>
    <property type="match status" value="1"/>
</dbReference>
<evidence type="ECO:0000256" key="3">
    <source>
        <dbReference type="ARBA" id="ARBA00022692"/>
    </source>
</evidence>
<evidence type="ECO:0000256" key="1">
    <source>
        <dbReference type="ARBA" id="ARBA00004651"/>
    </source>
</evidence>
<dbReference type="SUPFAM" id="SSF103473">
    <property type="entry name" value="MFS general substrate transporter"/>
    <property type="match status" value="1"/>
</dbReference>
<comment type="subcellular location">
    <subcellularLocation>
        <location evidence="1">Cell membrane</location>
        <topology evidence="1">Multi-pass membrane protein</topology>
    </subcellularLocation>
</comment>
<dbReference type="EMBL" id="JAFBIT010000003">
    <property type="protein sequence ID" value="MCF2653083.1"/>
    <property type="molecule type" value="Genomic_DNA"/>
</dbReference>
<accession>A0ABS9CPL4</accession>
<evidence type="ECO:0000313" key="9">
    <source>
        <dbReference type="Proteomes" id="UP001299220"/>
    </source>
</evidence>
<feature type="transmembrane region" description="Helical" evidence="6">
    <location>
        <begin position="117"/>
        <end position="142"/>
    </location>
</feature>
<comment type="caution">
    <text evidence="8">The sequence shown here is derived from an EMBL/GenBank/DDBJ whole genome shotgun (WGS) entry which is preliminary data.</text>
</comment>
<evidence type="ECO:0000259" key="7">
    <source>
        <dbReference type="PROSITE" id="PS50850"/>
    </source>
</evidence>
<organism evidence="8 9">
    <name type="scientific">Anaeromassilibacillus senegalensis</name>
    <dbReference type="NCBI Taxonomy" id="1673717"/>
    <lineage>
        <taxon>Bacteria</taxon>
        <taxon>Bacillati</taxon>
        <taxon>Bacillota</taxon>
        <taxon>Clostridia</taxon>
        <taxon>Eubacteriales</taxon>
        <taxon>Acutalibacteraceae</taxon>
        <taxon>Anaeromassilibacillus</taxon>
    </lineage>
</organism>
<feature type="domain" description="Major facilitator superfamily (MFS) profile" evidence="7">
    <location>
        <begin position="1"/>
        <end position="150"/>
    </location>
</feature>